<dbReference type="Proteomes" id="UP000469890">
    <property type="component" value="Unassembled WGS sequence"/>
</dbReference>
<dbReference type="EC" id="2.4.1.109" evidence="4 14"/>
<evidence type="ECO:0000256" key="11">
    <source>
        <dbReference type="ARBA" id="ARBA00023136"/>
    </source>
</evidence>
<keyword evidence="5 14" id="KW-0328">Glycosyltransferase</keyword>
<feature type="region of interest" description="Disordered" evidence="15">
    <location>
        <begin position="1"/>
        <end position="21"/>
    </location>
</feature>
<comment type="catalytic activity">
    <reaction evidence="12 14">
        <text>a di-trans,poly-cis-dolichyl beta-D-mannosyl phosphate + L-threonyl-[protein] = 3-O-(alpha-D-mannosyl)-L-threonyl-[protein] + a di-trans,poly-cis-dolichyl phosphate + H(+)</text>
        <dbReference type="Rhea" id="RHEA:53396"/>
        <dbReference type="Rhea" id="RHEA-COMP:11060"/>
        <dbReference type="Rhea" id="RHEA-COMP:13547"/>
        <dbReference type="Rhea" id="RHEA-COMP:19498"/>
        <dbReference type="Rhea" id="RHEA-COMP:19501"/>
        <dbReference type="ChEBI" id="CHEBI:15378"/>
        <dbReference type="ChEBI" id="CHEBI:30013"/>
        <dbReference type="ChEBI" id="CHEBI:57683"/>
        <dbReference type="ChEBI" id="CHEBI:58211"/>
        <dbReference type="ChEBI" id="CHEBI:137323"/>
        <dbReference type="EC" id="2.4.1.109"/>
    </reaction>
</comment>
<protein>
    <recommendedName>
        <fullName evidence="4 14">Dolichyl-phosphate-mannose--protein mannosyltransferase</fullName>
        <ecNumber evidence="4 14">2.4.1.109</ecNumber>
    </recommendedName>
</protein>
<organism evidence="17 18">
    <name type="scientific">Mucor circinelloides f. lusitanicus</name>
    <name type="common">Mucor racemosus var. lusitanicus</name>
    <dbReference type="NCBI Taxonomy" id="29924"/>
    <lineage>
        <taxon>Eukaryota</taxon>
        <taxon>Fungi</taxon>
        <taxon>Fungi incertae sedis</taxon>
        <taxon>Mucoromycota</taxon>
        <taxon>Mucoromycotina</taxon>
        <taxon>Mucoromycetes</taxon>
        <taxon>Mucorales</taxon>
        <taxon>Mucorineae</taxon>
        <taxon>Mucoraceae</taxon>
        <taxon>Mucor</taxon>
    </lineage>
</organism>
<name>A0A8H4F3B8_MUCCL</name>
<feature type="domain" description="MIR" evidence="16">
    <location>
        <begin position="478"/>
        <end position="536"/>
    </location>
</feature>
<gene>
    <name evidence="17" type="ORF">FB192DRAFT_1427472</name>
</gene>
<evidence type="ECO:0000256" key="2">
    <source>
        <dbReference type="ARBA" id="ARBA00004922"/>
    </source>
</evidence>
<proteinExistence type="inferred from homology"/>
<feature type="transmembrane region" description="Helical" evidence="14">
    <location>
        <begin position="290"/>
        <end position="317"/>
    </location>
</feature>
<comment type="similarity">
    <text evidence="3 14">Belongs to the glycosyltransferase 39 family.</text>
</comment>
<feature type="transmembrane region" description="Helical" evidence="14">
    <location>
        <begin position="236"/>
        <end position="269"/>
    </location>
</feature>
<evidence type="ECO:0000256" key="15">
    <source>
        <dbReference type="SAM" id="MobiDB-lite"/>
    </source>
</evidence>
<keyword evidence="9 14" id="KW-0256">Endoplasmic reticulum</keyword>
<dbReference type="PANTHER" id="PTHR10050">
    <property type="entry name" value="DOLICHYL-PHOSPHATE-MANNOSE--PROTEIN MANNOSYLTRANSFERASE"/>
    <property type="match status" value="1"/>
</dbReference>
<keyword evidence="6 14" id="KW-0808">Transferase</keyword>
<evidence type="ECO:0000313" key="18">
    <source>
        <dbReference type="Proteomes" id="UP000469890"/>
    </source>
</evidence>
<dbReference type="InterPro" id="IPR003342">
    <property type="entry name" value="ArnT-like_N"/>
</dbReference>
<evidence type="ECO:0000256" key="13">
    <source>
        <dbReference type="ARBA" id="ARBA00045102"/>
    </source>
</evidence>
<dbReference type="InterPro" id="IPR036300">
    <property type="entry name" value="MIR_dom_sf"/>
</dbReference>
<dbReference type="GO" id="GO:0004169">
    <property type="term" value="F:dolichyl-phosphate-mannose-protein mannosyltransferase activity"/>
    <property type="evidence" value="ECO:0007669"/>
    <property type="project" value="UniProtKB-UniRule"/>
</dbReference>
<dbReference type="GO" id="GO:0005789">
    <property type="term" value="C:endoplasmic reticulum membrane"/>
    <property type="evidence" value="ECO:0007669"/>
    <property type="project" value="UniProtKB-SubCell"/>
</dbReference>
<keyword evidence="8" id="KW-0677">Repeat</keyword>
<dbReference type="InterPro" id="IPR032421">
    <property type="entry name" value="PMT_4TMC"/>
</dbReference>
<feature type="domain" description="MIR" evidence="16">
    <location>
        <begin position="343"/>
        <end position="397"/>
    </location>
</feature>
<feature type="transmembrane region" description="Helical" evidence="14">
    <location>
        <begin position="678"/>
        <end position="696"/>
    </location>
</feature>
<dbReference type="CDD" id="cd23284">
    <property type="entry name" value="beta-trefoil_MIR_PMT2-like"/>
    <property type="match status" value="1"/>
</dbReference>
<dbReference type="InterPro" id="IPR027005">
    <property type="entry name" value="PMT-like"/>
</dbReference>
<keyword evidence="11 14" id="KW-0472">Membrane</keyword>
<evidence type="ECO:0000256" key="6">
    <source>
        <dbReference type="ARBA" id="ARBA00022679"/>
    </source>
</evidence>
<dbReference type="PROSITE" id="PS50919">
    <property type="entry name" value="MIR"/>
    <property type="match status" value="3"/>
</dbReference>
<dbReference type="InterPro" id="IPR016093">
    <property type="entry name" value="MIR_motif"/>
</dbReference>
<dbReference type="SUPFAM" id="SSF82109">
    <property type="entry name" value="MIR domain"/>
    <property type="match status" value="1"/>
</dbReference>
<accession>A0A8H4F3B8</accession>
<comment type="function">
    <text evidence="14">Transfers mannose from Dol-P-mannose to Ser or Thr residues on proteins.</text>
</comment>
<evidence type="ECO:0000256" key="9">
    <source>
        <dbReference type="ARBA" id="ARBA00022824"/>
    </source>
</evidence>
<dbReference type="Gene3D" id="2.80.10.50">
    <property type="match status" value="1"/>
</dbReference>
<comment type="subcellular location">
    <subcellularLocation>
        <location evidence="1 14">Endoplasmic reticulum membrane</location>
        <topology evidence="1 14">Multi-pass membrane protein</topology>
    </subcellularLocation>
</comment>
<dbReference type="Pfam" id="PF02366">
    <property type="entry name" value="PMT"/>
    <property type="match status" value="1"/>
</dbReference>
<evidence type="ECO:0000256" key="1">
    <source>
        <dbReference type="ARBA" id="ARBA00004477"/>
    </source>
</evidence>
<dbReference type="PANTHER" id="PTHR10050:SF46">
    <property type="entry name" value="PROTEIN O-MANNOSYL-TRANSFERASE 2"/>
    <property type="match status" value="1"/>
</dbReference>
<feature type="transmembrane region" description="Helical" evidence="14">
    <location>
        <begin position="708"/>
        <end position="728"/>
    </location>
</feature>
<evidence type="ECO:0000259" key="16">
    <source>
        <dbReference type="PROSITE" id="PS50919"/>
    </source>
</evidence>
<evidence type="ECO:0000256" key="14">
    <source>
        <dbReference type="RuleBase" id="RU367007"/>
    </source>
</evidence>
<comment type="caution">
    <text evidence="17">The sequence shown here is derived from an EMBL/GenBank/DDBJ whole genome shotgun (WGS) entry which is preliminary data.</text>
</comment>
<feature type="transmembrane region" description="Helical" evidence="14">
    <location>
        <begin position="614"/>
        <end position="634"/>
    </location>
</feature>
<feature type="compositionally biased region" description="Basic residues" evidence="15">
    <location>
        <begin position="1"/>
        <end position="11"/>
    </location>
</feature>
<comment type="pathway">
    <text evidence="2 14">Protein modification; protein glycosylation.</text>
</comment>
<dbReference type="SMART" id="SM00472">
    <property type="entry name" value="MIR"/>
    <property type="match status" value="3"/>
</dbReference>
<dbReference type="UniPathway" id="UPA00378"/>
<dbReference type="FunFam" id="2.80.10.50:FF:000012">
    <property type="entry name" value="Protein O-mannosyl-transferase 1"/>
    <property type="match status" value="1"/>
</dbReference>
<keyword evidence="10 14" id="KW-1133">Transmembrane helix</keyword>
<comment type="catalytic activity">
    <reaction evidence="13 14">
        <text>a di-trans,poly-cis-dolichyl beta-D-mannosyl phosphate + L-seryl-[protein] = 3-O-(alpha-D-mannosyl)-L-seryl-[protein] + a di-trans,poly-cis-dolichyl phosphate + H(+)</text>
        <dbReference type="Rhea" id="RHEA:17377"/>
        <dbReference type="Rhea" id="RHEA-COMP:9863"/>
        <dbReference type="Rhea" id="RHEA-COMP:13546"/>
        <dbReference type="Rhea" id="RHEA-COMP:19498"/>
        <dbReference type="Rhea" id="RHEA-COMP:19501"/>
        <dbReference type="ChEBI" id="CHEBI:15378"/>
        <dbReference type="ChEBI" id="CHEBI:29999"/>
        <dbReference type="ChEBI" id="CHEBI:57683"/>
        <dbReference type="ChEBI" id="CHEBI:58211"/>
        <dbReference type="ChEBI" id="CHEBI:137321"/>
        <dbReference type="EC" id="2.4.1.109"/>
    </reaction>
</comment>
<feature type="domain" description="MIR" evidence="16">
    <location>
        <begin position="414"/>
        <end position="470"/>
    </location>
</feature>
<evidence type="ECO:0000256" key="8">
    <source>
        <dbReference type="ARBA" id="ARBA00022737"/>
    </source>
</evidence>
<evidence type="ECO:0000313" key="17">
    <source>
        <dbReference type="EMBL" id="KAF1803434.1"/>
    </source>
</evidence>
<evidence type="ECO:0000256" key="12">
    <source>
        <dbReference type="ARBA" id="ARBA00045085"/>
    </source>
</evidence>
<sequence length="758" mass="87747">METTMKRRHIPHVSEKQQQQQQQDYTALAGDDYIDTKEKAYNRYRPQPQAPVVYSSNKNIAFLQKNQHTIITIVLTLLSFWTRFRKITLSKHVVWDEAHFGKFGSHYLNHDFYFDVHPPLGKILVGLSGWLGGYNGSFGFESGAEYPDDVNYAVMRIFNAFFGAMMVPIAYLTAVQLKMTTKASLLAATMVLLDNAFLTISRFILLDSMLLFFTCTSLYTLTTFHNLRFQPFTTKWWTWLCLTGASLGCVLSVKWVGLFAVAIVGCYTVEDLWDMWGDLQMPKKTYLGHWIARVIGLIIIPAIIYVFSFVLHFGLLYKSGPGDAQMSSLFQANLEGNSMVDNPLEIAYGSKLTFKNTGYGGGLLHSHVQTYPEGSKQQQVTCYHHKDDNNHWEIRPPRDTNAHDYEQPENEEFIRFVKDGDIVRLQHTSTGRNLHSHPVNAPVTASQWEVSCYGNETIGDIQDNWKVEIVDDFIYHDKERIRSLTTRFRLRHVKQGCLLTADGTSLPQWGFKQSEVFCDKNNNTNDPYSMWNVEQHWNEKLPAAPPNAYKKHFLRDFITLNIAMWTSNNALTPDPDKYDILSSTPTEWPFVTVGLRMCGWGDNDIKYYLLGNPAVWWLSIASIFAFCLTTAYYLIRMQRKINDLTLAQWDHYFYAGKTLFLGWFFHYIPFFIMGRVTYLHHYFPALYFSILMVPFLMDHYTRNCSNAVQWMVFIPVYIIVIGVFIHFAPVSFGLTGPIKDYGHLVWRDTWNLIEEKRN</sequence>
<reference evidence="17 18" key="1">
    <citation type="submission" date="2019-09" db="EMBL/GenBank/DDBJ databases">
        <authorList>
            <consortium name="DOE Joint Genome Institute"/>
            <person name="Mondo S.J."/>
            <person name="Navarro-Mendoza M.I."/>
            <person name="Perez-Arques C."/>
            <person name="Panchal S."/>
            <person name="Nicolas F.E."/>
            <person name="Ganguly P."/>
            <person name="Pangilinan J."/>
            <person name="Grigoriev I."/>
            <person name="Heitman J."/>
            <person name="Sanya K."/>
            <person name="Garre V."/>
        </authorList>
    </citation>
    <scope>NUCLEOTIDE SEQUENCE [LARGE SCALE GENOMIC DNA]</scope>
    <source>
        <strain evidence="17 18">MU402</strain>
    </source>
</reference>
<keyword evidence="7 14" id="KW-0812">Transmembrane</keyword>
<evidence type="ECO:0000256" key="7">
    <source>
        <dbReference type="ARBA" id="ARBA00022692"/>
    </source>
</evidence>
<feature type="transmembrane region" description="Helical" evidence="14">
    <location>
        <begin position="153"/>
        <end position="173"/>
    </location>
</feature>
<evidence type="ECO:0000256" key="3">
    <source>
        <dbReference type="ARBA" id="ARBA00007222"/>
    </source>
</evidence>
<dbReference type="Pfam" id="PF02815">
    <property type="entry name" value="MIR"/>
    <property type="match status" value="1"/>
</dbReference>
<evidence type="ECO:0000256" key="4">
    <source>
        <dbReference type="ARBA" id="ARBA00012839"/>
    </source>
</evidence>
<dbReference type="Pfam" id="PF16192">
    <property type="entry name" value="PMT_4TMC"/>
    <property type="match status" value="1"/>
</dbReference>
<dbReference type="AlphaFoldDB" id="A0A8H4F3B8"/>
<feature type="transmembrane region" description="Helical" evidence="14">
    <location>
        <begin position="654"/>
        <end position="672"/>
    </location>
</feature>
<dbReference type="EMBL" id="JAAECE010000003">
    <property type="protein sequence ID" value="KAF1803434.1"/>
    <property type="molecule type" value="Genomic_DNA"/>
</dbReference>
<evidence type="ECO:0000256" key="5">
    <source>
        <dbReference type="ARBA" id="ARBA00022676"/>
    </source>
</evidence>
<evidence type="ECO:0000256" key="10">
    <source>
        <dbReference type="ARBA" id="ARBA00022989"/>
    </source>
</evidence>